<dbReference type="Pfam" id="PF12706">
    <property type="entry name" value="Lactamase_B_2"/>
    <property type="match status" value="1"/>
</dbReference>
<comment type="caution">
    <text evidence="9">Lacks conserved residue(s) required for the propagation of feature annotation.</text>
</comment>
<comment type="function">
    <text evidence="9">Zinc phosphodiesterase, which displays some tRNA 3'-processing endonuclease activity. Probably involved in tRNA maturation, by removing a 3'-trailer from precursor tRNA.</text>
</comment>
<accession>A0A1G8A7A2</accession>
<dbReference type="AlphaFoldDB" id="A0A1G8A7A2"/>
<comment type="similarity">
    <text evidence="9">Belongs to the RNase Z family.</text>
</comment>
<keyword evidence="5" id="KW-0479">Metal-binding</keyword>
<keyword evidence="6 9" id="KW-0255">Endonuclease</keyword>
<evidence type="ECO:0000313" key="11">
    <source>
        <dbReference type="EMBL" id="SDH16812.1"/>
    </source>
</evidence>
<dbReference type="PANTHER" id="PTHR46018">
    <property type="entry name" value="ZINC PHOSPHODIESTERASE ELAC PROTEIN 1"/>
    <property type="match status" value="1"/>
</dbReference>
<evidence type="ECO:0000256" key="7">
    <source>
        <dbReference type="ARBA" id="ARBA00022801"/>
    </source>
</evidence>
<evidence type="ECO:0000259" key="10">
    <source>
        <dbReference type="SMART" id="SM00849"/>
    </source>
</evidence>
<evidence type="ECO:0000313" key="12">
    <source>
        <dbReference type="Proteomes" id="UP000199163"/>
    </source>
</evidence>
<keyword evidence="4 9" id="KW-0540">Nuclease</keyword>
<dbReference type="GO" id="GO:0046872">
    <property type="term" value="F:metal ion binding"/>
    <property type="evidence" value="ECO:0007669"/>
    <property type="project" value="UniProtKB-KW"/>
</dbReference>
<keyword evidence="3 9" id="KW-0819">tRNA processing</keyword>
<comment type="subunit">
    <text evidence="2 9">Homodimer.</text>
</comment>
<comment type="catalytic activity">
    <reaction evidence="9">
        <text>Endonucleolytic cleavage of RNA, removing extra 3' nucleotides from tRNA precursor, generating 3' termini of tRNAs. A 3'-hydroxy group is left at the tRNA terminus and a 5'-phosphoryl group is left at the trailer molecule.</text>
        <dbReference type="EC" id="3.1.26.11"/>
    </reaction>
</comment>
<dbReference type="InterPro" id="IPR044094">
    <property type="entry name" value="AtsA-like_MBL-fold"/>
</dbReference>
<dbReference type="SUPFAM" id="SSF56281">
    <property type="entry name" value="Metallo-hydrolase/oxidoreductase"/>
    <property type="match status" value="1"/>
</dbReference>
<name>A0A1G8A7A2_9BACI</name>
<reference evidence="12" key="1">
    <citation type="submission" date="2016-10" db="EMBL/GenBank/DDBJ databases">
        <authorList>
            <person name="Varghese N."/>
            <person name="Submissions S."/>
        </authorList>
    </citation>
    <scope>NUCLEOTIDE SEQUENCE [LARGE SCALE GENOMIC DNA]</scope>
    <source>
        <strain evidence="12">DSM 21632</strain>
    </source>
</reference>
<evidence type="ECO:0000256" key="1">
    <source>
        <dbReference type="ARBA" id="ARBA00001947"/>
    </source>
</evidence>
<protein>
    <recommendedName>
        <fullName evidence="9">Ribonuclease Z</fullName>
        <shortName evidence="9">RNase Z</shortName>
        <ecNumber evidence="9">3.1.26.11</ecNumber>
    </recommendedName>
    <alternativeName>
        <fullName evidence="9">tRNA 3 endonuclease</fullName>
    </alternativeName>
    <alternativeName>
        <fullName evidence="9">tRNase Z</fullName>
    </alternativeName>
</protein>
<dbReference type="RefSeq" id="WP_091271242.1">
    <property type="nucleotide sequence ID" value="NZ_FNDK01000002.1"/>
</dbReference>
<dbReference type="EMBL" id="FNDK01000002">
    <property type="protein sequence ID" value="SDH16812.1"/>
    <property type="molecule type" value="Genomic_DNA"/>
</dbReference>
<dbReference type="CDD" id="cd07719">
    <property type="entry name" value="arylsulfatase_AtsA-like_MBL-fold"/>
    <property type="match status" value="1"/>
</dbReference>
<evidence type="ECO:0000256" key="4">
    <source>
        <dbReference type="ARBA" id="ARBA00022722"/>
    </source>
</evidence>
<keyword evidence="8" id="KW-0862">Zinc</keyword>
<dbReference type="InterPro" id="IPR036866">
    <property type="entry name" value="RibonucZ/Hydroxyglut_hydro"/>
</dbReference>
<dbReference type="OrthoDB" id="9800940at2"/>
<feature type="active site" description="Proton acceptor" evidence="9">
    <location>
        <position position="67"/>
    </location>
</feature>
<evidence type="ECO:0000256" key="6">
    <source>
        <dbReference type="ARBA" id="ARBA00022759"/>
    </source>
</evidence>
<dbReference type="STRING" id="568899.SAMN05192534_10250"/>
<keyword evidence="7 9" id="KW-0378">Hydrolase</keyword>
<dbReference type="SMART" id="SM00849">
    <property type="entry name" value="Lactamase_B"/>
    <property type="match status" value="1"/>
</dbReference>
<proteinExistence type="inferred from homology"/>
<evidence type="ECO:0000256" key="5">
    <source>
        <dbReference type="ARBA" id="ARBA00022723"/>
    </source>
</evidence>
<evidence type="ECO:0000256" key="8">
    <source>
        <dbReference type="ARBA" id="ARBA00022833"/>
    </source>
</evidence>
<dbReference type="InterPro" id="IPR013471">
    <property type="entry name" value="RNase_Z/BN"/>
</dbReference>
<evidence type="ECO:0000256" key="9">
    <source>
        <dbReference type="HAMAP-Rule" id="MF_01818"/>
    </source>
</evidence>
<dbReference type="HAMAP" id="MF_01818">
    <property type="entry name" value="RNase_Z_BN"/>
    <property type="match status" value="1"/>
</dbReference>
<dbReference type="PANTHER" id="PTHR46018:SF2">
    <property type="entry name" value="ZINC PHOSPHODIESTERASE ELAC PROTEIN 1"/>
    <property type="match status" value="1"/>
</dbReference>
<feature type="domain" description="Metallo-beta-lactamase" evidence="10">
    <location>
        <begin position="22"/>
        <end position="221"/>
    </location>
</feature>
<comment type="cofactor">
    <cofactor evidence="1">
        <name>Zn(2+)</name>
        <dbReference type="ChEBI" id="CHEBI:29105"/>
    </cofactor>
</comment>
<keyword evidence="12" id="KW-1185">Reference proteome</keyword>
<dbReference type="Gene3D" id="3.60.15.10">
    <property type="entry name" value="Ribonuclease Z/Hydroxyacylglutathione hydrolase-like"/>
    <property type="match status" value="1"/>
</dbReference>
<sequence length="278" mass="30546">MDHMKVIMLGTGSPRPDIERGGAAQVLLVGNKPILVDCGEGATKQLMKAGIPPETVNVVFFTHLHSDHLMGYQQFLLGGWTAGRTHLTIYGPRGLKKFHDTTLSMFDEDISYRTSLGKNPEGLLDVNVVEIEDTGEIPTDLPLSVSAAEMVHNVKTYAYRFEKNGKAVVFSGDTAPTPVIGDFSKGADILVQDAAMAVNDAYKPPLSREREMMWENLQKEHCTPGQAGEIGEKAGVKQLVLTHFLPRIDKEQAYLDAKKVYSGKVIVPDDLQVIEIEK</sequence>
<dbReference type="EC" id="3.1.26.11" evidence="9"/>
<organism evidence="11 12">
    <name type="scientific">Alteribacillus persepolensis</name>
    <dbReference type="NCBI Taxonomy" id="568899"/>
    <lineage>
        <taxon>Bacteria</taxon>
        <taxon>Bacillati</taxon>
        <taxon>Bacillota</taxon>
        <taxon>Bacilli</taxon>
        <taxon>Bacillales</taxon>
        <taxon>Bacillaceae</taxon>
        <taxon>Alteribacillus</taxon>
    </lineage>
</organism>
<gene>
    <name evidence="9" type="primary">rnz</name>
    <name evidence="11" type="ORF">SAMN05192534_10250</name>
</gene>
<dbReference type="InterPro" id="IPR001279">
    <property type="entry name" value="Metallo-B-lactamas"/>
</dbReference>
<dbReference type="Proteomes" id="UP000199163">
    <property type="component" value="Unassembled WGS sequence"/>
</dbReference>
<evidence type="ECO:0000256" key="3">
    <source>
        <dbReference type="ARBA" id="ARBA00022694"/>
    </source>
</evidence>
<evidence type="ECO:0000256" key="2">
    <source>
        <dbReference type="ARBA" id="ARBA00011738"/>
    </source>
</evidence>
<dbReference type="GO" id="GO:0042781">
    <property type="term" value="F:3'-tRNA processing endoribonuclease activity"/>
    <property type="evidence" value="ECO:0007669"/>
    <property type="project" value="UniProtKB-UniRule"/>
</dbReference>